<sequence>MLMMKPTIIILVIYFLITLATTCSAQEASASVSVKKAVLDSEGNTIPKTKMCLLTPAWKDGDYWNNTHVVPEDHGPDDRQLILRRNADKKMMLCTFWKLPDGGTSQITSEDESPSDAGTFRIEEREGNQDHRYKLVYEDTMFGPGEVGFSRADSSTDELRLAFIADNYVAGEEDRFTKHRLDFWFTDCIACVDGAVSCVQSS</sequence>
<dbReference type="EMBL" id="CACVBM020001607">
    <property type="protein sequence ID" value="CAA7055554.1"/>
    <property type="molecule type" value="Genomic_DNA"/>
</dbReference>
<feature type="chain" id="PRO_5025539247" evidence="1">
    <location>
        <begin position="26"/>
        <end position="202"/>
    </location>
</feature>
<proteinExistence type="predicted"/>
<evidence type="ECO:0000313" key="3">
    <source>
        <dbReference type="Proteomes" id="UP000467841"/>
    </source>
</evidence>
<dbReference type="AlphaFoldDB" id="A0A6D2L7I2"/>
<keyword evidence="1" id="KW-0732">Signal</keyword>
<evidence type="ECO:0000313" key="2">
    <source>
        <dbReference type="EMBL" id="CAA7055554.1"/>
    </source>
</evidence>
<name>A0A6D2L7I2_9BRAS</name>
<accession>A0A6D2L7I2</accession>
<evidence type="ECO:0000256" key="1">
    <source>
        <dbReference type="SAM" id="SignalP"/>
    </source>
</evidence>
<reference evidence="2" key="1">
    <citation type="submission" date="2020-01" db="EMBL/GenBank/DDBJ databases">
        <authorList>
            <person name="Mishra B."/>
        </authorList>
    </citation>
    <scope>NUCLEOTIDE SEQUENCE [LARGE SCALE GENOMIC DNA]</scope>
</reference>
<gene>
    <name evidence="2" type="ORF">MERR_LOCUS42790</name>
</gene>
<dbReference type="SUPFAM" id="SSF50386">
    <property type="entry name" value="STI-like"/>
    <property type="match status" value="1"/>
</dbReference>
<keyword evidence="3" id="KW-1185">Reference proteome</keyword>
<feature type="signal peptide" evidence="1">
    <location>
        <begin position="1"/>
        <end position="25"/>
    </location>
</feature>
<protein>
    <submittedName>
        <fullName evidence="2">Uncharacterized protein</fullName>
    </submittedName>
</protein>
<dbReference type="InterPro" id="IPR011065">
    <property type="entry name" value="Kunitz_inhibitor_STI-like_sf"/>
</dbReference>
<organism evidence="2 3">
    <name type="scientific">Microthlaspi erraticum</name>
    <dbReference type="NCBI Taxonomy" id="1685480"/>
    <lineage>
        <taxon>Eukaryota</taxon>
        <taxon>Viridiplantae</taxon>
        <taxon>Streptophyta</taxon>
        <taxon>Embryophyta</taxon>
        <taxon>Tracheophyta</taxon>
        <taxon>Spermatophyta</taxon>
        <taxon>Magnoliopsida</taxon>
        <taxon>eudicotyledons</taxon>
        <taxon>Gunneridae</taxon>
        <taxon>Pentapetalae</taxon>
        <taxon>rosids</taxon>
        <taxon>malvids</taxon>
        <taxon>Brassicales</taxon>
        <taxon>Brassicaceae</taxon>
        <taxon>Coluteocarpeae</taxon>
        <taxon>Microthlaspi</taxon>
    </lineage>
</organism>
<comment type="caution">
    <text evidence="2">The sequence shown here is derived from an EMBL/GenBank/DDBJ whole genome shotgun (WGS) entry which is preliminary data.</text>
</comment>
<dbReference type="Proteomes" id="UP000467841">
    <property type="component" value="Unassembled WGS sequence"/>
</dbReference>